<keyword evidence="10" id="KW-1185">Reference proteome</keyword>
<evidence type="ECO:0000256" key="4">
    <source>
        <dbReference type="ARBA" id="ARBA00022989"/>
    </source>
</evidence>
<feature type="transmembrane region" description="Helical" evidence="6">
    <location>
        <begin position="249"/>
        <end position="269"/>
    </location>
</feature>
<evidence type="ECO:0000313" key="11">
    <source>
        <dbReference type="Proteomes" id="UP000185680"/>
    </source>
</evidence>
<dbReference type="InterPro" id="IPR050638">
    <property type="entry name" value="AA-Vitamin_Transporters"/>
</dbReference>
<dbReference type="OrthoDB" id="9810556at2"/>
<keyword evidence="3 6" id="KW-0812">Transmembrane</keyword>
<dbReference type="PANTHER" id="PTHR32322">
    <property type="entry name" value="INNER MEMBRANE TRANSPORTER"/>
    <property type="match status" value="1"/>
</dbReference>
<dbReference type="RefSeq" id="WP_066088542.1">
    <property type="nucleotide sequence ID" value="NZ_CP017476.1"/>
</dbReference>
<name>A0A162P8G3_9BURK</name>
<evidence type="ECO:0000256" key="1">
    <source>
        <dbReference type="ARBA" id="ARBA00004141"/>
    </source>
</evidence>
<comment type="subcellular location">
    <subcellularLocation>
        <location evidence="1">Membrane</location>
        <topology evidence="1">Multi-pass membrane protein</topology>
    </subcellularLocation>
</comment>
<dbReference type="EMBL" id="LVWD01000008">
    <property type="protein sequence ID" value="OAD42440.1"/>
    <property type="molecule type" value="Genomic_DNA"/>
</dbReference>
<keyword evidence="5 6" id="KW-0472">Membrane</keyword>
<gene>
    <name evidence="8" type="ORF">LPB072_05500</name>
    <name evidence="9" type="ORF">LPB72_08080</name>
</gene>
<reference evidence="8 11" key="2">
    <citation type="submission" date="2016-10" db="EMBL/GenBank/DDBJ databases">
        <title>Hydorgenophaga sp. LPB0072 isolated from gastropod.</title>
        <authorList>
            <person name="Kim E."/>
            <person name="Yi H."/>
        </authorList>
    </citation>
    <scope>NUCLEOTIDE SEQUENCE [LARGE SCALE GENOMIC DNA]</scope>
    <source>
        <strain evidence="8 11">LPB0072</strain>
    </source>
</reference>
<evidence type="ECO:0000256" key="5">
    <source>
        <dbReference type="ARBA" id="ARBA00023136"/>
    </source>
</evidence>
<evidence type="ECO:0000256" key="6">
    <source>
        <dbReference type="SAM" id="Phobius"/>
    </source>
</evidence>
<sequence length="303" mass="31524">MSPTLIAEFVLLAALWGSSFLFMHLGAAEFGALPTAGLRVSLAALFLLPVFLVRGIWADFKQRAGKILLVGVLNSALPFALFSYAVLHIATGLTAILNATVPLSGALVAWLWLKDKPDGSRILGLVIGFVGVALLVLGKSGFDVPFSGNSGSAGSTLIAMGACLLATLCYGIAASFTKRNLSGAQPLATAAGSQIGASLALALPMIWWWPAHPVSHTAWLAVAVVALFCTSIAYILFFHLIERAGPAKALTVTFVVPVFAMLYGAVFLSESITPWTIGCGLVILVGTALSTGMLRLRALAPSA</sequence>
<comment type="similarity">
    <text evidence="2">Belongs to the EamA transporter family.</text>
</comment>
<dbReference type="Proteomes" id="UP000185657">
    <property type="component" value="Unassembled WGS sequence"/>
</dbReference>
<feature type="transmembrane region" description="Helical" evidence="6">
    <location>
        <begin position="157"/>
        <end position="176"/>
    </location>
</feature>
<accession>A0A162P8G3</accession>
<dbReference type="InterPro" id="IPR037185">
    <property type="entry name" value="EmrE-like"/>
</dbReference>
<evidence type="ECO:0000259" key="7">
    <source>
        <dbReference type="Pfam" id="PF00892"/>
    </source>
</evidence>
<dbReference type="EMBL" id="CP017476">
    <property type="protein sequence ID" value="AOW12389.1"/>
    <property type="molecule type" value="Genomic_DNA"/>
</dbReference>
<dbReference type="Proteomes" id="UP000185680">
    <property type="component" value="Chromosome"/>
</dbReference>
<dbReference type="GO" id="GO:0016020">
    <property type="term" value="C:membrane"/>
    <property type="evidence" value="ECO:0007669"/>
    <property type="project" value="UniProtKB-SubCell"/>
</dbReference>
<evidence type="ECO:0000256" key="2">
    <source>
        <dbReference type="ARBA" id="ARBA00007362"/>
    </source>
</evidence>
<evidence type="ECO:0000313" key="8">
    <source>
        <dbReference type="EMBL" id="AOW12389.1"/>
    </source>
</evidence>
<protein>
    <recommendedName>
        <fullName evidence="7">EamA domain-containing protein</fullName>
    </recommendedName>
</protein>
<dbReference type="PANTHER" id="PTHR32322:SF2">
    <property type="entry name" value="EAMA DOMAIN-CONTAINING PROTEIN"/>
    <property type="match status" value="1"/>
</dbReference>
<organism evidence="8 11">
    <name type="scientific">Hydrogenophaga crassostreae</name>
    <dbReference type="NCBI Taxonomy" id="1763535"/>
    <lineage>
        <taxon>Bacteria</taxon>
        <taxon>Pseudomonadati</taxon>
        <taxon>Pseudomonadota</taxon>
        <taxon>Betaproteobacteria</taxon>
        <taxon>Burkholderiales</taxon>
        <taxon>Comamonadaceae</taxon>
        <taxon>Hydrogenophaga</taxon>
    </lineage>
</organism>
<feature type="domain" description="EamA" evidence="7">
    <location>
        <begin position="160"/>
        <end position="290"/>
    </location>
</feature>
<feature type="transmembrane region" description="Helical" evidence="6">
    <location>
        <begin position="120"/>
        <end position="137"/>
    </location>
</feature>
<dbReference type="Pfam" id="PF00892">
    <property type="entry name" value="EamA"/>
    <property type="match status" value="2"/>
</dbReference>
<proteinExistence type="inferred from homology"/>
<feature type="transmembrane region" description="Helical" evidence="6">
    <location>
        <begin position="188"/>
        <end position="210"/>
    </location>
</feature>
<evidence type="ECO:0000256" key="3">
    <source>
        <dbReference type="ARBA" id="ARBA00022692"/>
    </source>
</evidence>
<feature type="domain" description="EamA" evidence="7">
    <location>
        <begin position="10"/>
        <end position="136"/>
    </location>
</feature>
<dbReference type="KEGG" id="hyl:LPB072_05500"/>
<feature type="transmembrane region" description="Helical" evidence="6">
    <location>
        <begin position="67"/>
        <end position="87"/>
    </location>
</feature>
<feature type="transmembrane region" description="Helical" evidence="6">
    <location>
        <begin position="216"/>
        <end position="237"/>
    </location>
</feature>
<dbReference type="SUPFAM" id="SSF103481">
    <property type="entry name" value="Multidrug resistance efflux transporter EmrE"/>
    <property type="match status" value="2"/>
</dbReference>
<feature type="transmembrane region" description="Helical" evidence="6">
    <location>
        <begin position="275"/>
        <end position="296"/>
    </location>
</feature>
<feature type="transmembrane region" description="Helical" evidence="6">
    <location>
        <begin position="38"/>
        <end position="60"/>
    </location>
</feature>
<dbReference type="AlphaFoldDB" id="A0A162P8G3"/>
<feature type="transmembrane region" description="Helical" evidence="6">
    <location>
        <begin position="93"/>
        <end position="113"/>
    </location>
</feature>
<dbReference type="STRING" id="1763535.LPB072_05500"/>
<evidence type="ECO:0000313" key="9">
    <source>
        <dbReference type="EMBL" id="OAD42440.1"/>
    </source>
</evidence>
<evidence type="ECO:0000313" key="10">
    <source>
        <dbReference type="Proteomes" id="UP000185657"/>
    </source>
</evidence>
<dbReference type="InterPro" id="IPR000620">
    <property type="entry name" value="EamA_dom"/>
</dbReference>
<keyword evidence="4 6" id="KW-1133">Transmembrane helix</keyword>
<reference evidence="9 10" key="1">
    <citation type="submission" date="2016-02" db="EMBL/GenBank/DDBJ databases">
        <title>Draft genome sequence of Hydrogenophaga sp. LPB0072.</title>
        <authorList>
            <person name="Shin S.-K."/>
            <person name="Yi H."/>
        </authorList>
    </citation>
    <scope>NUCLEOTIDE SEQUENCE [LARGE SCALE GENOMIC DNA]</scope>
    <source>
        <strain evidence="9 10">LPB0072</strain>
    </source>
</reference>